<reference evidence="10 11" key="1">
    <citation type="submission" date="2023-10" db="EMBL/GenBank/DDBJ databases">
        <title>Nicoliella lavandulae sp. nov. isolated from Lavandula angustifolia flowers.</title>
        <authorList>
            <person name="Alcantara C."/>
            <person name="Zuniga M."/>
            <person name="Landete J.M."/>
            <person name="Monedero V."/>
        </authorList>
    </citation>
    <scope>NUCLEOTIDE SEQUENCE [LARGE SCALE GENOMIC DNA]</scope>
    <source>
        <strain evidence="10 11">Es01</strain>
    </source>
</reference>
<dbReference type="RefSeq" id="WP_339960154.1">
    <property type="nucleotide sequence ID" value="NZ_JAWMWH010000001.1"/>
</dbReference>
<evidence type="ECO:0000256" key="5">
    <source>
        <dbReference type="ARBA" id="ARBA00022989"/>
    </source>
</evidence>
<feature type="transmembrane region" description="Helical" evidence="7">
    <location>
        <begin position="277"/>
        <end position="295"/>
    </location>
</feature>
<dbReference type="InterPro" id="IPR036640">
    <property type="entry name" value="ABC1_TM_sf"/>
</dbReference>
<organism evidence="10 11">
    <name type="scientific">Nicoliella lavandulae</name>
    <dbReference type="NCBI Taxonomy" id="3082954"/>
    <lineage>
        <taxon>Bacteria</taxon>
        <taxon>Bacillati</taxon>
        <taxon>Bacillota</taxon>
        <taxon>Bacilli</taxon>
        <taxon>Lactobacillales</taxon>
        <taxon>Lactobacillaceae</taxon>
        <taxon>Nicoliella</taxon>
    </lineage>
</organism>
<keyword evidence="6 7" id="KW-0472">Membrane</keyword>
<dbReference type="PROSITE" id="PS50929">
    <property type="entry name" value="ABC_TM1F"/>
    <property type="match status" value="1"/>
</dbReference>
<dbReference type="SUPFAM" id="SSF90123">
    <property type="entry name" value="ABC transporter transmembrane region"/>
    <property type="match status" value="1"/>
</dbReference>
<sequence length="581" mass="64662">MIQLSKKFLSKWAVVGAVLFMVVQVLTFLYLPTLTAGIINQGIAQHNLSYIIDQGIKMFFLSIVSVIAAGGNIYFAATQSQLMGKKIRSAIYRKVIYFSEQDLSHFGDSSLITRATNDVVQIQNVMVNMLRMMIMSPIMLITAIILAYTMSPKLTLIFVISLIILVIIIYLIMGQAIPLFRSIQGKTDNLNLTFREGLTGVRVIRAFNRDQYEQDRFDGYNRDYMNTGIKVYRLTAMLFPLLTVILNFTNIGIVWFGSQLIANHTFAVGNLVAFMSYATQILISFTMLSFMFVFLPRASASAARINEVLNQKDTITDPEQPVQTKATPDDHNATLEFDDVSYRFEDAERCALTDVSFKVHAGQTLAIIGGTGSGKSTLVNLIPRLIDPEKGVIKLDGTPINEMTQYDLHQLVSITQQKAVLFAGTIRSNMQFGNEKATDEEIWHALDVAQASDFIKREDGLDTKVEQNGENFSGGQKQRLAIARTIVKHAQVYVFDDSFSALDFKTDAKLRSDLRNDPMISNAISVIVAQRVSTIANADEIIVLDDGKVVGQGTHKELLANNPVYQSIVHSQIREGSDSNA</sequence>
<keyword evidence="2 7" id="KW-0812">Transmembrane</keyword>
<feature type="transmembrane region" description="Helical" evidence="7">
    <location>
        <begin position="154"/>
        <end position="173"/>
    </location>
</feature>
<evidence type="ECO:0000313" key="11">
    <source>
        <dbReference type="Proteomes" id="UP001370590"/>
    </source>
</evidence>
<comment type="caution">
    <text evidence="10">The sequence shown here is derived from an EMBL/GenBank/DDBJ whole genome shotgun (WGS) entry which is preliminary data.</text>
</comment>
<feature type="transmembrane region" description="Helical" evidence="7">
    <location>
        <begin position="58"/>
        <end position="77"/>
    </location>
</feature>
<dbReference type="PANTHER" id="PTHR43394">
    <property type="entry name" value="ATP-DEPENDENT PERMEASE MDL1, MITOCHONDRIAL"/>
    <property type="match status" value="1"/>
</dbReference>
<feature type="domain" description="ABC transmembrane type-1" evidence="9">
    <location>
        <begin position="15"/>
        <end position="297"/>
    </location>
</feature>
<dbReference type="InterPro" id="IPR039421">
    <property type="entry name" value="Type_1_exporter"/>
</dbReference>
<evidence type="ECO:0000256" key="3">
    <source>
        <dbReference type="ARBA" id="ARBA00022741"/>
    </source>
</evidence>
<dbReference type="InterPro" id="IPR017871">
    <property type="entry name" value="ABC_transporter-like_CS"/>
</dbReference>
<dbReference type="GO" id="GO:0005524">
    <property type="term" value="F:ATP binding"/>
    <property type="evidence" value="ECO:0007669"/>
    <property type="project" value="UniProtKB-KW"/>
</dbReference>
<dbReference type="Gene3D" id="1.20.1560.10">
    <property type="entry name" value="ABC transporter type 1, transmembrane domain"/>
    <property type="match status" value="1"/>
</dbReference>
<feature type="transmembrane region" description="Helical" evidence="7">
    <location>
        <begin position="12"/>
        <end position="31"/>
    </location>
</feature>
<dbReference type="InterPro" id="IPR003593">
    <property type="entry name" value="AAA+_ATPase"/>
</dbReference>
<dbReference type="PANTHER" id="PTHR43394:SF1">
    <property type="entry name" value="ATP-BINDING CASSETTE SUB-FAMILY B MEMBER 10, MITOCHONDRIAL"/>
    <property type="match status" value="1"/>
</dbReference>
<dbReference type="Gene3D" id="3.40.50.300">
    <property type="entry name" value="P-loop containing nucleotide triphosphate hydrolases"/>
    <property type="match status" value="1"/>
</dbReference>
<evidence type="ECO:0000256" key="6">
    <source>
        <dbReference type="ARBA" id="ARBA00023136"/>
    </source>
</evidence>
<protein>
    <submittedName>
        <fullName evidence="10">ABC transporter ATP-binding protein</fullName>
    </submittedName>
</protein>
<dbReference type="Pfam" id="PF00005">
    <property type="entry name" value="ABC_tran"/>
    <property type="match status" value="1"/>
</dbReference>
<dbReference type="SMART" id="SM00382">
    <property type="entry name" value="AAA"/>
    <property type="match status" value="1"/>
</dbReference>
<feature type="domain" description="ABC transporter" evidence="8">
    <location>
        <begin position="335"/>
        <end position="571"/>
    </location>
</feature>
<feature type="transmembrane region" description="Helical" evidence="7">
    <location>
        <begin position="231"/>
        <end position="257"/>
    </location>
</feature>
<evidence type="ECO:0000259" key="9">
    <source>
        <dbReference type="PROSITE" id="PS50929"/>
    </source>
</evidence>
<accession>A0ABU8SKQ1</accession>
<dbReference type="PROSITE" id="PS50893">
    <property type="entry name" value="ABC_TRANSPORTER_2"/>
    <property type="match status" value="1"/>
</dbReference>
<dbReference type="InterPro" id="IPR027417">
    <property type="entry name" value="P-loop_NTPase"/>
</dbReference>
<evidence type="ECO:0000313" key="10">
    <source>
        <dbReference type="EMBL" id="MEJ6400344.1"/>
    </source>
</evidence>
<keyword evidence="5 7" id="KW-1133">Transmembrane helix</keyword>
<comment type="subcellular location">
    <subcellularLocation>
        <location evidence="1">Cell membrane</location>
        <topology evidence="1">Multi-pass membrane protein</topology>
    </subcellularLocation>
</comment>
<keyword evidence="11" id="KW-1185">Reference proteome</keyword>
<dbReference type="PROSITE" id="PS00211">
    <property type="entry name" value="ABC_TRANSPORTER_1"/>
    <property type="match status" value="1"/>
</dbReference>
<dbReference type="SUPFAM" id="SSF52540">
    <property type="entry name" value="P-loop containing nucleoside triphosphate hydrolases"/>
    <property type="match status" value="1"/>
</dbReference>
<dbReference type="EMBL" id="JAWMWH010000001">
    <property type="protein sequence ID" value="MEJ6400344.1"/>
    <property type="molecule type" value="Genomic_DNA"/>
</dbReference>
<dbReference type="Pfam" id="PF00664">
    <property type="entry name" value="ABC_membrane"/>
    <property type="match status" value="1"/>
</dbReference>
<feature type="transmembrane region" description="Helical" evidence="7">
    <location>
        <begin position="130"/>
        <end position="148"/>
    </location>
</feature>
<keyword evidence="4 10" id="KW-0067">ATP-binding</keyword>
<evidence type="ECO:0000256" key="7">
    <source>
        <dbReference type="SAM" id="Phobius"/>
    </source>
</evidence>
<evidence type="ECO:0000256" key="2">
    <source>
        <dbReference type="ARBA" id="ARBA00022692"/>
    </source>
</evidence>
<gene>
    <name evidence="10" type="ORF">R4146_04065</name>
</gene>
<name>A0ABU8SKQ1_9LACO</name>
<dbReference type="InterPro" id="IPR011527">
    <property type="entry name" value="ABC1_TM_dom"/>
</dbReference>
<dbReference type="InterPro" id="IPR003439">
    <property type="entry name" value="ABC_transporter-like_ATP-bd"/>
</dbReference>
<dbReference type="Proteomes" id="UP001370590">
    <property type="component" value="Unassembled WGS sequence"/>
</dbReference>
<evidence type="ECO:0000256" key="4">
    <source>
        <dbReference type="ARBA" id="ARBA00022840"/>
    </source>
</evidence>
<proteinExistence type="predicted"/>
<evidence type="ECO:0000256" key="1">
    <source>
        <dbReference type="ARBA" id="ARBA00004651"/>
    </source>
</evidence>
<evidence type="ECO:0000259" key="8">
    <source>
        <dbReference type="PROSITE" id="PS50893"/>
    </source>
</evidence>
<dbReference type="CDD" id="cd18548">
    <property type="entry name" value="ABC_6TM_Tm287_like"/>
    <property type="match status" value="1"/>
</dbReference>
<keyword evidence="3" id="KW-0547">Nucleotide-binding</keyword>